<name>A0A1L7RLV4_9ACTO</name>
<dbReference type="Gene3D" id="3.40.50.300">
    <property type="entry name" value="P-loop containing nucleotide triphosphate hydrolases"/>
    <property type="match status" value="1"/>
</dbReference>
<proteinExistence type="predicted"/>
<dbReference type="InterPro" id="IPR005021">
    <property type="entry name" value="Terminase_largesu-like"/>
</dbReference>
<dbReference type="InterPro" id="IPR027417">
    <property type="entry name" value="P-loop_NTPase"/>
</dbReference>
<accession>A0A1L7RLV4</accession>
<organism evidence="1">
    <name type="scientific">Actinomyces succiniciruminis</name>
    <dbReference type="NCBI Taxonomy" id="1522002"/>
    <lineage>
        <taxon>Bacteria</taxon>
        <taxon>Bacillati</taxon>
        <taxon>Actinomycetota</taxon>
        <taxon>Actinomycetes</taxon>
        <taxon>Actinomycetales</taxon>
        <taxon>Actinomycetaceae</taxon>
        <taxon>Actinomyces</taxon>
    </lineage>
</organism>
<dbReference type="PANTHER" id="PTHR41287">
    <property type="match status" value="1"/>
</dbReference>
<gene>
    <name evidence="1" type="ORF">AAM4_0780</name>
</gene>
<evidence type="ECO:0000313" key="1">
    <source>
        <dbReference type="EMBL" id="CED90612.1"/>
    </source>
</evidence>
<dbReference type="RefSeq" id="WP_210579260.1">
    <property type="nucleotide sequence ID" value="NZ_LK995479.1"/>
</dbReference>
<sequence length="479" mass="51907">MTNSLPDAVIGAQSPRLRVAADGASRLDGADAADIAAAYGLELDDWQAMVLSDWLATDADGLWAHSRCGLSVPRQNGKNAVIEARELYGMAVIGEALLHTAHEVKTARKAFRRLLTFFDNPRKYPDLAAKVVEIRRTNGQEAIVLDNGGSVEFVARSKGSARGFTVDTIVADEAQDFSEDAMEALRSTNAAGPQQNPQLILTGTPPGPKADGEIFRRFRTGALSGSSDTTCWAEWSAPNDADYDDEETWATANPGYGIRISRDTIMDERGDLSEEGFARERLGMWDEVSTNAVIDAATWLRCADMASNPVDRLALAVDVQPGRESGSVAVAGQRSDGRWHVEVIDNRNNVGWIVDRVAGIYARQRIRTVVIDKRGPAASLVEPLQKKGLKVTTTDASEMAAACGSFYDAVMEDTLRHLDTPVLNSALAVARKRSLGDAWAWHRKNAAADITPLVACTLALHGAMSDRISQRRSNRATFV</sequence>
<protein>
    <submittedName>
        <fullName evidence="1">Phage Terminase</fullName>
    </submittedName>
</protein>
<dbReference type="PANTHER" id="PTHR41287:SF1">
    <property type="entry name" value="PROTEIN YMFN"/>
    <property type="match status" value="1"/>
</dbReference>
<dbReference type="AlphaFoldDB" id="A0A1L7RLV4"/>
<reference evidence="1" key="1">
    <citation type="submission" date="2014-07" db="EMBL/GenBank/DDBJ databases">
        <authorList>
            <person name="Zhang J.E."/>
            <person name="Yang H."/>
            <person name="Guo J."/>
            <person name="Deng Z."/>
            <person name="Luo H."/>
            <person name="Luo M."/>
            <person name="Zhao B."/>
        </authorList>
    </citation>
    <scope>NUCLEOTIDE SEQUENCE</scope>
    <source>
        <strain evidence="1">AM4</strain>
    </source>
</reference>
<dbReference type="EMBL" id="LK995479">
    <property type="protein sequence ID" value="CED90612.1"/>
    <property type="molecule type" value="Genomic_DNA"/>
</dbReference>